<evidence type="ECO:0000313" key="3">
    <source>
        <dbReference type="Proteomes" id="UP000617634"/>
    </source>
</evidence>
<proteinExistence type="predicted"/>
<dbReference type="AlphaFoldDB" id="A0A931HFX8"/>
<dbReference type="RefSeq" id="WP_197166208.1">
    <property type="nucleotide sequence ID" value="NZ_JADZGI010000003.1"/>
</dbReference>
<keyword evidence="3" id="KW-1185">Reference proteome</keyword>
<gene>
    <name evidence="2" type="ORF">I5E68_16975</name>
</gene>
<comment type="caution">
    <text evidence="2">The sequence shown here is derived from an EMBL/GenBank/DDBJ whole genome shotgun (WGS) entry which is preliminary data.</text>
</comment>
<dbReference type="PANTHER" id="PTHR42773:SF1">
    <property type="entry name" value="METALLO-BETA-LACTAMASE FAMILY PROTEIN"/>
    <property type="match status" value="1"/>
</dbReference>
<accession>A0A931HFX8</accession>
<evidence type="ECO:0000259" key="1">
    <source>
        <dbReference type="SMART" id="SM00849"/>
    </source>
</evidence>
<dbReference type="EMBL" id="JADZGI010000003">
    <property type="protein sequence ID" value="MBH0114644.1"/>
    <property type="molecule type" value="Genomic_DNA"/>
</dbReference>
<dbReference type="Proteomes" id="UP000617634">
    <property type="component" value="Unassembled WGS sequence"/>
</dbReference>
<evidence type="ECO:0000313" key="2">
    <source>
        <dbReference type="EMBL" id="MBH0114644.1"/>
    </source>
</evidence>
<protein>
    <submittedName>
        <fullName evidence="2">Ferredoxin</fullName>
    </submittedName>
</protein>
<dbReference type="InterPro" id="IPR001279">
    <property type="entry name" value="Metallo-B-lactamas"/>
</dbReference>
<organism evidence="2 3">
    <name type="scientific">Novosphingobium aureum</name>
    <dbReference type="NCBI Taxonomy" id="2792964"/>
    <lineage>
        <taxon>Bacteria</taxon>
        <taxon>Pseudomonadati</taxon>
        <taxon>Pseudomonadota</taxon>
        <taxon>Alphaproteobacteria</taxon>
        <taxon>Sphingomonadales</taxon>
        <taxon>Sphingomonadaceae</taxon>
        <taxon>Novosphingobium</taxon>
    </lineage>
</organism>
<name>A0A931HFX8_9SPHN</name>
<dbReference type="InterPro" id="IPR036866">
    <property type="entry name" value="RibonucZ/Hydroxyglut_hydro"/>
</dbReference>
<sequence>MPMNDRQTEGGTTGDRWTVESRCINCMASRSIAPELLVEKSGQSVFARQPETDKEIEAAWKAAQLCPVGAVRPPDGLPKYGPLFPEEVAGYFRMGHNTKGSYGAHSYFGRAGDMNFLVDGPGWSTRLASWMEQRGGLDHILLTHRDDIGDTKRYAEYFGADVWIHQADADAAPFANRIIHDDDLASPHPEIRIVPIPGHTRGSVAYLVAGDTLFTGDTLAWDHNERRLRGYRRYCWFDWDQQIASIAALRGLGFSRIFAGHGGSIEMSAPEMVRHLDDLLRREGAE</sequence>
<dbReference type="PANTHER" id="PTHR42773">
    <property type="entry name" value="METALLO-BETA-LACTAMASE-RELATED"/>
    <property type="match status" value="1"/>
</dbReference>
<dbReference type="SMART" id="SM00849">
    <property type="entry name" value="Lactamase_B"/>
    <property type="match status" value="1"/>
</dbReference>
<dbReference type="SUPFAM" id="SSF56281">
    <property type="entry name" value="Metallo-hydrolase/oxidoreductase"/>
    <property type="match status" value="1"/>
</dbReference>
<dbReference type="Pfam" id="PF13370">
    <property type="entry name" value="Fer4_13"/>
    <property type="match status" value="1"/>
</dbReference>
<reference evidence="2" key="1">
    <citation type="submission" date="2020-11" db="EMBL/GenBank/DDBJ databases">
        <title>Novosphingobium aureum sp. nov., a marine bacterium isolated from sediment of a salt flat.</title>
        <authorList>
            <person name="Yoo Y."/>
            <person name="Kim J.-J."/>
        </authorList>
    </citation>
    <scope>NUCLEOTIDE SEQUENCE</scope>
    <source>
        <strain evidence="2">YJ-S2-02</strain>
    </source>
</reference>
<dbReference type="Gene3D" id="3.30.70.20">
    <property type="match status" value="1"/>
</dbReference>
<feature type="domain" description="Metallo-beta-lactamase" evidence="1">
    <location>
        <begin position="103"/>
        <end position="261"/>
    </location>
</feature>
<dbReference type="Gene3D" id="3.60.15.10">
    <property type="entry name" value="Ribonuclease Z/Hydroxyacylglutathione hydrolase-like"/>
    <property type="match status" value="1"/>
</dbReference>